<dbReference type="STRING" id="1798507.A3A34_00300"/>
<keyword evidence="8 14" id="KW-1133">Transmembrane helix</keyword>
<proteinExistence type="inferred from homology"/>
<organism evidence="15 16">
    <name type="scientific">Candidatus Kaiserbacteria bacterium RIFCSPLOWO2_01_FULL_50_24</name>
    <dbReference type="NCBI Taxonomy" id="1798507"/>
    <lineage>
        <taxon>Bacteria</taxon>
        <taxon>Candidatus Kaiseribacteriota</taxon>
    </lineage>
</organism>
<evidence type="ECO:0000256" key="6">
    <source>
        <dbReference type="ARBA" id="ARBA00022692"/>
    </source>
</evidence>
<protein>
    <recommendedName>
        <fullName evidence="4 14">Undecaprenyl-diphosphatase</fullName>
        <ecNumber evidence="3 14">3.6.1.27</ecNumber>
    </recommendedName>
    <alternativeName>
        <fullName evidence="12 14">Bacitracin resistance protein</fullName>
    </alternativeName>
    <alternativeName>
        <fullName evidence="11 14">Undecaprenyl pyrophosphate phosphatase</fullName>
    </alternativeName>
</protein>
<feature type="transmembrane region" description="Helical" evidence="14">
    <location>
        <begin position="217"/>
        <end position="239"/>
    </location>
</feature>
<gene>
    <name evidence="14" type="primary">uppP</name>
    <name evidence="15" type="ORF">A3A34_00300</name>
</gene>
<evidence type="ECO:0000256" key="4">
    <source>
        <dbReference type="ARBA" id="ARBA00021581"/>
    </source>
</evidence>
<evidence type="ECO:0000256" key="11">
    <source>
        <dbReference type="ARBA" id="ARBA00032707"/>
    </source>
</evidence>
<dbReference type="InterPro" id="IPR003824">
    <property type="entry name" value="UppP"/>
</dbReference>
<evidence type="ECO:0000256" key="2">
    <source>
        <dbReference type="ARBA" id="ARBA00010621"/>
    </source>
</evidence>
<feature type="transmembrane region" description="Helical" evidence="14">
    <location>
        <begin position="41"/>
        <end position="62"/>
    </location>
</feature>
<reference evidence="15 16" key="1">
    <citation type="journal article" date="2016" name="Nat. Commun.">
        <title>Thousands of microbial genomes shed light on interconnected biogeochemical processes in an aquifer system.</title>
        <authorList>
            <person name="Anantharaman K."/>
            <person name="Brown C.T."/>
            <person name="Hug L.A."/>
            <person name="Sharon I."/>
            <person name="Castelle C.J."/>
            <person name="Probst A.J."/>
            <person name="Thomas B.C."/>
            <person name="Singh A."/>
            <person name="Wilkins M.J."/>
            <person name="Karaoz U."/>
            <person name="Brodie E.L."/>
            <person name="Williams K.H."/>
            <person name="Hubbard S.S."/>
            <person name="Banfield J.F."/>
        </authorList>
    </citation>
    <scope>NUCLEOTIDE SEQUENCE [LARGE SCALE GENOMIC DNA]</scope>
</reference>
<keyword evidence="7 14" id="KW-0378">Hydrolase</keyword>
<comment type="function">
    <text evidence="14">Catalyzes the dephosphorylation of undecaprenyl diphosphate (UPP). Confers resistance to bacitracin.</text>
</comment>
<comment type="miscellaneous">
    <text evidence="14">Bacitracin is thought to be involved in the inhibition of peptidoglycan synthesis by sequestering undecaprenyl diphosphate, thereby reducing the pool of lipid carrier available.</text>
</comment>
<dbReference type="EC" id="3.6.1.27" evidence="3 14"/>
<keyword evidence="14" id="KW-0961">Cell wall biogenesis/degradation</keyword>
<evidence type="ECO:0000313" key="16">
    <source>
        <dbReference type="Proteomes" id="UP000178587"/>
    </source>
</evidence>
<evidence type="ECO:0000256" key="13">
    <source>
        <dbReference type="ARBA" id="ARBA00047594"/>
    </source>
</evidence>
<comment type="similarity">
    <text evidence="2 14">Belongs to the UppP family.</text>
</comment>
<dbReference type="GO" id="GO:0046677">
    <property type="term" value="P:response to antibiotic"/>
    <property type="evidence" value="ECO:0007669"/>
    <property type="project" value="UniProtKB-UniRule"/>
</dbReference>
<keyword evidence="14" id="KW-0573">Peptidoglycan synthesis</keyword>
<evidence type="ECO:0000256" key="3">
    <source>
        <dbReference type="ARBA" id="ARBA00012374"/>
    </source>
</evidence>
<feature type="transmembrane region" description="Helical" evidence="14">
    <location>
        <begin position="98"/>
        <end position="117"/>
    </location>
</feature>
<evidence type="ECO:0000256" key="5">
    <source>
        <dbReference type="ARBA" id="ARBA00022475"/>
    </source>
</evidence>
<dbReference type="NCBIfam" id="TIGR00753">
    <property type="entry name" value="undec_PP_bacA"/>
    <property type="match status" value="1"/>
</dbReference>
<feature type="transmembrane region" description="Helical" evidence="14">
    <location>
        <begin position="184"/>
        <end position="205"/>
    </location>
</feature>
<dbReference type="PANTHER" id="PTHR30622:SF3">
    <property type="entry name" value="UNDECAPRENYL-DIPHOSPHATASE"/>
    <property type="match status" value="1"/>
</dbReference>
<evidence type="ECO:0000256" key="7">
    <source>
        <dbReference type="ARBA" id="ARBA00022801"/>
    </source>
</evidence>
<comment type="caution">
    <text evidence="15">The sequence shown here is derived from an EMBL/GenBank/DDBJ whole genome shotgun (WGS) entry which is preliminary data.</text>
</comment>
<keyword evidence="5 14" id="KW-1003">Cell membrane</keyword>
<keyword evidence="6 14" id="KW-0812">Transmembrane</keyword>
<keyword evidence="9 14" id="KW-0472">Membrane</keyword>
<dbReference type="GO" id="GO:0071555">
    <property type="term" value="P:cell wall organization"/>
    <property type="evidence" value="ECO:0007669"/>
    <property type="project" value="UniProtKB-KW"/>
</dbReference>
<dbReference type="HAMAP" id="MF_01006">
    <property type="entry name" value="Undec_diphosphatase"/>
    <property type="match status" value="1"/>
</dbReference>
<dbReference type="EMBL" id="MFLU01000015">
    <property type="protein sequence ID" value="OGG74817.1"/>
    <property type="molecule type" value="Genomic_DNA"/>
</dbReference>
<accession>A0A1F6EME3</accession>
<evidence type="ECO:0000256" key="14">
    <source>
        <dbReference type="HAMAP-Rule" id="MF_01006"/>
    </source>
</evidence>
<evidence type="ECO:0000313" key="15">
    <source>
        <dbReference type="EMBL" id="OGG74817.1"/>
    </source>
</evidence>
<keyword evidence="14" id="KW-0133">Cell shape</keyword>
<sequence>MTFLESILLGIVEGATEFLPISSTGHLILASSVLGLPHTEFLKSFEIAIQLGAIASVVVLYWRSFLDIELLKRLAAAFIPTGILGFLLYPYVKEYLMGNMAVVLWALALGGIALIIFERWHRELPCSTYEVEHGGKPVGCDVRDITYQQSVFIGLFQTLAMVPGVSRSGATIIGGLLLGLRRTVIVEFSFLLAVPTMLAATGYDMYKNAGVFAADQFLLLVVGFITSFIVAMFAIKWLLRFVQTHSFTSFGVYRLLLVLVFILFVL</sequence>
<comment type="subcellular location">
    <subcellularLocation>
        <location evidence="1 14">Cell membrane</location>
        <topology evidence="1 14">Multi-pass membrane protein</topology>
    </subcellularLocation>
</comment>
<dbReference type="GO" id="GO:0050380">
    <property type="term" value="F:undecaprenyl-diphosphatase activity"/>
    <property type="evidence" value="ECO:0007669"/>
    <property type="project" value="UniProtKB-UniRule"/>
</dbReference>
<dbReference type="Pfam" id="PF02673">
    <property type="entry name" value="BacA"/>
    <property type="match status" value="1"/>
</dbReference>
<evidence type="ECO:0000256" key="12">
    <source>
        <dbReference type="ARBA" id="ARBA00032932"/>
    </source>
</evidence>
<dbReference type="GO" id="GO:0009252">
    <property type="term" value="P:peptidoglycan biosynthetic process"/>
    <property type="evidence" value="ECO:0007669"/>
    <property type="project" value="UniProtKB-KW"/>
</dbReference>
<feature type="transmembrane region" description="Helical" evidence="14">
    <location>
        <begin position="246"/>
        <end position="265"/>
    </location>
</feature>
<dbReference type="PANTHER" id="PTHR30622">
    <property type="entry name" value="UNDECAPRENYL-DIPHOSPHATASE"/>
    <property type="match status" value="1"/>
</dbReference>
<dbReference type="GO" id="GO:0008360">
    <property type="term" value="P:regulation of cell shape"/>
    <property type="evidence" value="ECO:0007669"/>
    <property type="project" value="UniProtKB-KW"/>
</dbReference>
<name>A0A1F6EME3_9BACT</name>
<comment type="catalytic activity">
    <reaction evidence="13 14">
        <text>di-trans,octa-cis-undecaprenyl diphosphate + H2O = di-trans,octa-cis-undecaprenyl phosphate + phosphate + H(+)</text>
        <dbReference type="Rhea" id="RHEA:28094"/>
        <dbReference type="ChEBI" id="CHEBI:15377"/>
        <dbReference type="ChEBI" id="CHEBI:15378"/>
        <dbReference type="ChEBI" id="CHEBI:43474"/>
        <dbReference type="ChEBI" id="CHEBI:58405"/>
        <dbReference type="ChEBI" id="CHEBI:60392"/>
        <dbReference type="EC" id="3.6.1.27"/>
    </reaction>
</comment>
<evidence type="ECO:0000256" key="10">
    <source>
        <dbReference type="ARBA" id="ARBA00023251"/>
    </source>
</evidence>
<dbReference type="GO" id="GO:0005886">
    <property type="term" value="C:plasma membrane"/>
    <property type="evidence" value="ECO:0007669"/>
    <property type="project" value="UniProtKB-SubCell"/>
</dbReference>
<dbReference type="AlphaFoldDB" id="A0A1F6EME3"/>
<keyword evidence="10 14" id="KW-0046">Antibiotic resistance</keyword>
<feature type="transmembrane region" description="Helical" evidence="14">
    <location>
        <begin position="74"/>
        <end position="92"/>
    </location>
</feature>
<evidence type="ECO:0000256" key="8">
    <source>
        <dbReference type="ARBA" id="ARBA00022989"/>
    </source>
</evidence>
<evidence type="ECO:0000256" key="1">
    <source>
        <dbReference type="ARBA" id="ARBA00004651"/>
    </source>
</evidence>
<dbReference type="Proteomes" id="UP000178587">
    <property type="component" value="Unassembled WGS sequence"/>
</dbReference>
<evidence type="ECO:0000256" key="9">
    <source>
        <dbReference type="ARBA" id="ARBA00023136"/>
    </source>
</evidence>